<evidence type="ECO:0000313" key="1">
    <source>
        <dbReference type="EMBL" id="RFU65142.1"/>
    </source>
</evidence>
<dbReference type="Proteomes" id="UP000262939">
    <property type="component" value="Unassembled WGS sequence"/>
</dbReference>
<dbReference type="RefSeq" id="WP_117321318.1">
    <property type="nucleotide sequence ID" value="NZ_QVTD01000003.1"/>
</dbReference>
<protein>
    <recommendedName>
        <fullName evidence="3">NIPSNAP domain-containing protein</fullName>
    </recommendedName>
</protein>
<accession>A0A372LGS7</accession>
<dbReference type="EMBL" id="QVTD01000003">
    <property type="protein sequence ID" value="RFU65142.1"/>
    <property type="molecule type" value="Genomic_DNA"/>
</dbReference>
<reference evidence="1 2" key="1">
    <citation type="submission" date="2018-08" db="EMBL/GenBank/DDBJ databases">
        <title>Bacillus chawlae sp. nov., Bacillus glennii sp. nov., and Bacillus saganii sp. nov. Isolated from the Vehicle Assembly Building at Kennedy Space Center where the Viking Spacecraft were Assembled.</title>
        <authorList>
            <person name="Seuylemezian A."/>
            <person name="Vaishampayan P."/>
        </authorList>
    </citation>
    <scope>NUCLEOTIDE SEQUENCE [LARGE SCALE GENOMIC DNA]</scope>
    <source>
        <strain evidence="1 2">V44-8</strain>
    </source>
</reference>
<comment type="caution">
    <text evidence="1">The sequence shown here is derived from an EMBL/GenBank/DDBJ whole genome shotgun (WGS) entry which is preliminary data.</text>
</comment>
<name>A0A372LGS7_9BACI</name>
<keyword evidence="2" id="KW-1185">Reference proteome</keyword>
<proteinExistence type="predicted"/>
<gene>
    <name evidence="1" type="ORF">D0466_04330</name>
</gene>
<evidence type="ECO:0008006" key="3">
    <source>
        <dbReference type="Google" id="ProtNLM"/>
    </source>
</evidence>
<dbReference type="AlphaFoldDB" id="A0A372LGS7"/>
<organism evidence="1 2">
    <name type="scientific">Peribacillus glennii</name>
    <dbReference type="NCBI Taxonomy" id="2303991"/>
    <lineage>
        <taxon>Bacteria</taxon>
        <taxon>Bacillati</taxon>
        <taxon>Bacillota</taxon>
        <taxon>Bacilli</taxon>
        <taxon>Bacillales</taxon>
        <taxon>Bacillaceae</taxon>
        <taxon>Peribacillus</taxon>
    </lineage>
</organism>
<sequence>MKMWHFEKFQASKGKPGEMETFMRDKMLPYFRSRGFNVHFFVTQHELGQGEFFFATEAASFSDLDNWPEIVGAETEGVELLTRLVNMVDGTPQASMLREIGAGSTPLQWDSHPMWHIEGFNSKLNTGELETHLVEKCLPYWRERGFTVHVMQSQLGFGERSLWLLTGVDHFGSLDKWSELALAEPYGEQIMNELVAMLRDKVGNLVRDVEA</sequence>
<evidence type="ECO:0000313" key="2">
    <source>
        <dbReference type="Proteomes" id="UP000262939"/>
    </source>
</evidence>